<reference evidence="11 12" key="1">
    <citation type="submission" date="2018-08" db="EMBL/GenBank/DDBJ databases">
        <title>A genome reference for cultivated species of the human gut microbiota.</title>
        <authorList>
            <person name="Zou Y."/>
            <person name="Xue W."/>
            <person name="Luo G."/>
        </authorList>
    </citation>
    <scope>NUCLEOTIDE SEQUENCE [LARGE SCALE GENOMIC DNA]</scope>
    <source>
        <strain evidence="11 12">AF24-2</strain>
    </source>
</reference>
<dbReference type="Pfam" id="PF00884">
    <property type="entry name" value="Sulfatase"/>
    <property type="match status" value="1"/>
</dbReference>
<evidence type="ECO:0000256" key="4">
    <source>
        <dbReference type="ARBA" id="ARBA00022989"/>
    </source>
</evidence>
<dbReference type="Gene3D" id="3.40.720.10">
    <property type="entry name" value="Alkaline Phosphatase, subunit A"/>
    <property type="match status" value="1"/>
</dbReference>
<dbReference type="InterPro" id="IPR012160">
    <property type="entry name" value="LtaS-like"/>
</dbReference>
<dbReference type="CDD" id="cd16015">
    <property type="entry name" value="LTA_synthase"/>
    <property type="match status" value="1"/>
</dbReference>
<dbReference type="Proteomes" id="UP000285864">
    <property type="component" value="Unassembled WGS sequence"/>
</dbReference>
<keyword evidence="5 9" id="KW-0472">Membrane</keyword>
<sequence>MKKRIAYLILVFAVIFIFFILQKPFFMLYNDAPGRLVPFSSYLQVMFHGMSLDAATTGYLTAIPWLTILISIWFKKFPLRQLLVGYYAIVCLLISLIFVGDMCLYPFWNFKLDASVFLYLDSPKNAMASVSTGFIILRILVILLLSGFVTWILYRITPRYLPPANRKITGTLATILLGGVLFIIIRGGVSESTSNIGQVYFCNDEFLNHSAVNPAFSLIASAGKTKNYSEQFNYFDETHRKELFDNLYPTGGENTVELLNTKRPDILIILMEGFGATMVESLGGVKGASPNIDRLSKEGIWFTQCYANSFRTDRGTICTFSGYQSFPDLSVMKIPAKSRTLPSIAGKLAKEGYHTDFLYGGDINFTNMKSYLLESGYQKLTADTDFPMSQHQNAWGVNDDITFDHLYQMLKDRRDSPWHTAFLTLSSHEPFEVPYHRLKEKQPNAFAFTDHCLGEFVERIRKTPVWNSLLIVCLPDHGFYYPAEGNGHDARIHHIPMLWLGGAVKQPMVINQVMNQSDLAATLLAQLGIDHSEFNFSRNILSTAYTYPFAYWTFGGGFAFADSTGVTLVDINADRPMLEIPSPDENRILRGKAILQSSYDDLGER</sequence>
<feature type="transmembrane region" description="Helical" evidence="9">
    <location>
        <begin position="128"/>
        <end position="156"/>
    </location>
</feature>
<dbReference type="PIRSF" id="PIRSF005091">
    <property type="entry name" value="Mmb_sulf_HI1246"/>
    <property type="match status" value="1"/>
</dbReference>
<dbReference type="GO" id="GO:0046872">
    <property type="term" value="F:metal ion binding"/>
    <property type="evidence" value="ECO:0007669"/>
    <property type="project" value="UniProtKB-KW"/>
</dbReference>
<evidence type="ECO:0000256" key="9">
    <source>
        <dbReference type="SAM" id="Phobius"/>
    </source>
</evidence>
<feature type="domain" description="Sulfatase N-terminal" evidence="10">
    <location>
        <begin position="264"/>
        <end position="529"/>
    </location>
</feature>
<evidence type="ECO:0000256" key="7">
    <source>
        <dbReference type="PIRSR" id="PIRSR005091-2"/>
    </source>
</evidence>
<dbReference type="GO" id="GO:0005886">
    <property type="term" value="C:plasma membrane"/>
    <property type="evidence" value="ECO:0007669"/>
    <property type="project" value="UniProtKB-SubCell"/>
</dbReference>
<feature type="binding site" evidence="8">
    <location>
        <position position="312"/>
    </location>
    <ligand>
        <name>Mn(2+)</name>
        <dbReference type="ChEBI" id="CHEBI:29035"/>
    </ligand>
</feature>
<keyword evidence="4 9" id="KW-1133">Transmembrane helix</keyword>
<feature type="binding site" evidence="8">
    <location>
        <position position="272"/>
    </location>
    <ligand>
        <name>Mn(2+)</name>
        <dbReference type="ChEBI" id="CHEBI:29035"/>
    </ligand>
</feature>
<dbReference type="PANTHER" id="PTHR47371">
    <property type="entry name" value="LIPOTEICHOIC ACID SYNTHASE"/>
    <property type="match status" value="1"/>
</dbReference>
<dbReference type="InterPro" id="IPR017850">
    <property type="entry name" value="Alkaline_phosphatase_core_sf"/>
</dbReference>
<dbReference type="RefSeq" id="WP_118482850.1">
    <property type="nucleotide sequence ID" value="NZ_CAUELD010000018.1"/>
</dbReference>
<evidence type="ECO:0000256" key="3">
    <source>
        <dbReference type="ARBA" id="ARBA00022692"/>
    </source>
</evidence>
<dbReference type="PANTHER" id="PTHR47371:SF3">
    <property type="entry name" value="PHOSPHOGLYCEROL TRANSFERASE I"/>
    <property type="match status" value="1"/>
</dbReference>
<feature type="transmembrane region" description="Helical" evidence="9">
    <location>
        <begin position="168"/>
        <end position="189"/>
    </location>
</feature>
<feature type="active site" evidence="6">
    <location>
        <position position="312"/>
    </location>
</feature>
<dbReference type="Gene3D" id="3.30.1120.80">
    <property type="match status" value="1"/>
</dbReference>
<dbReference type="InterPro" id="IPR000917">
    <property type="entry name" value="Sulfatase_N"/>
</dbReference>
<evidence type="ECO:0000256" key="6">
    <source>
        <dbReference type="PIRSR" id="PIRSR005091-1"/>
    </source>
</evidence>
<gene>
    <name evidence="11" type="ORF">DWY20_01410</name>
</gene>
<feature type="transmembrane region" description="Helical" evidence="9">
    <location>
        <begin position="7"/>
        <end position="29"/>
    </location>
</feature>
<dbReference type="EMBL" id="QRUU01000003">
    <property type="protein sequence ID" value="RGR99988.1"/>
    <property type="molecule type" value="Genomic_DNA"/>
</dbReference>
<accession>A0A412GYH6</accession>
<feature type="binding site" evidence="7">
    <location>
        <position position="428"/>
    </location>
    <ligand>
        <name>substrate</name>
    </ligand>
</feature>
<feature type="binding site" evidence="8">
    <location>
        <position position="476"/>
    </location>
    <ligand>
        <name>Mn(2+)</name>
        <dbReference type="ChEBI" id="CHEBI:29035"/>
    </ligand>
</feature>
<keyword evidence="3 9" id="KW-0812">Transmembrane</keyword>
<keyword evidence="12" id="KW-1185">Reference proteome</keyword>
<comment type="subcellular location">
    <subcellularLocation>
        <location evidence="1">Cell membrane</location>
        <topology evidence="1">Multi-pass membrane protein</topology>
    </subcellularLocation>
</comment>
<organism evidence="11 12">
    <name type="scientific">Phocaeicola coprocola</name>
    <dbReference type="NCBI Taxonomy" id="310298"/>
    <lineage>
        <taxon>Bacteria</taxon>
        <taxon>Pseudomonadati</taxon>
        <taxon>Bacteroidota</taxon>
        <taxon>Bacteroidia</taxon>
        <taxon>Bacteroidales</taxon>
        <taxon>Bacteroidaceae</taxon>
        <taxon>Phocaeicola</taxon>
    </lineage>
</organism>
<evidence type="ECO:0000259" key="10">
    <source>
        <dbReference type="Pfam" id="PF00884"/>
    </source>
</evidence>
<dbReference type="AlphaFoldDB" id="A0A412GYH6"/>
<keyword evidence="7" id="KW-0479">Metal-binding</keyword>
<feature type="transmembrane region" description="Helical" evidence="9">
    <location>
        <begin position="86"/>
        <end position="108"/>
    </location>
</feature>
<dbReference type="SUPFAM" id="SSF53649">
    <property type="entry name" value="Alkaline phosphatase-like"/>
    <property type="match status" value="1"/>
</dbReference>
<feature type="transmembrane region" description="Helical" evidence="9">
    <location>
        <begin position="49"/>
        <end position="74"/>
    </location>
</feature>
<evidence type="ECO:0000313" key="11">
    <source>
        <dbReference type="EMBL" id="RGR99988.1"/>
    </source>
</evidence>
<keyword evidence="7" id="KW-0464">Manganese</keyword>
<evidence type="ECO:0000313" key="12">
    <source>
        <dbReference type="Proteomes" id="UP000285864"/>
    </source>
</evidence>
<evidence type="ECO:0000256" key="5">
    <source>
        <dbReference type="ARBA" id="ARBA00023136"/>
    </source>
</evidence>
<dbReference type="InterPro" id="IPR050448">
    <property type="entry name" value="OpgB/LTA_synthase_biosynth"/>
</dbReference>
<name>A0A412GYH6_9BACT</name>
<evidence type="ECO:0000256" key="8">
    <source>
        <dbReference type="PIRSR" id="PIRSR005091-3"/>
    </source>
</evidence>
<keyword evidence="2" id="KW-1003">Cell membrane</keyword>
<evidence type="ECO:0000256" key="2">
    <source>
        <dbReference type="ARBA" id="ARBA00022475"/>
    </source>
</evidence>
<protein>
    <submittedName>
        <fullName evidence="11">Alkaline phosphatase family protein</fullName>
    </submittedName>
</protein>
<comment type="caution">
    <text evidence="11">The sequence shown here is derived from an EMBL/GenBank/DDBJ whole genome shotgun (WGS) entry which is preliminary data.</text>
</comment>
<evidence type="ECO:0000256" key="1">
    <source>
        <dbReference type="ARBA" id="ARBA00004651"/>
    </source>
</evidence>
<proteinExistence type="predicted"/>
<feature type="binding site" evidence="8">
    <location>
        <position position="477"/>
    </location>
    <ligand>
        <name>Mn(2+)</name>
        <dbReference type="ChEBI" id="CHEBI:29035"/>
    </ligand>
</feature>